<dbReference type="RefSeq" id="WP_382272586.1">
    <property type="nucleotide sequence ID" value="NZ_JBHTBU010000002.1"/>
</dbReference>
<feature type="transmembrane region" description="Helical" evidence="1">
    <location>
        <begin position="64"/>
        <end position="87"/>
    </location>
</feature>
<evidence type="ECO:0008006" key="4">
    <source>
        <dbReference type="Google" id="ProtNLM"/>
    </source>
</evidence>
<comment type="caution">
    <text evidence="2">The sequence shown here is derived from an EMBL/GenBank/DDBJ whole genome shotgun (WGS) entry which is preliminary data.</text>
</comment>
<accession>A0ABW2IE10</accession>
<dbReference type="Proteomes" id="UP001596542">
    <property type="component" value="Unassembled WGS sequence"/>
</dbReference>
<evidence type="ECO:0000313" key="2">
    <source>
        <dbReference type="EMBL" id="MFC7289263.1"/>
    </source>
</evidence>
<dbReference type="EMBL" id="JBHTBU010000002">
    <property type="protein sequence ID" value="MFC7289263.1"/>
    <property type="molecule type" value="Genomic_DNA"/>
</dbReference>
<feature type="transmembrane region" description="Helical" evidence="1">
    <location>
        <begin position="99"/>
        <end position="118"/>
    </location>
</feature>
<keyword evidence="1" id="KW-0472">Membrane</keyword>
<keyword evidence="1" id="KW-0812">Transmembrane</keyword>
<organism evidence="2 3">
    <name type="scientific">Herminiimonas glaciei</name>
    <dbReference type="NCBI Taxonomy" id="523788"/>
    <lineage>
        <taxon>Bacteria</taxon>
        <taxon>Pseudomonadati</taxon>
        <taxon>Pseudomonadota</taxon>
        <taxon>Betaproteobacteria</taxon>
        <taxon>Burkholderiales</taxon>
        <taxon>Oxalobacteraceae</taxon>
        <taxon>Herminiimonas</taxon>
    </lineage>
</organism>
<reference evidence="3" key="1">
    <citation type="journal article" date="2019" name="Int. J. Syst. Evol. Microbiol.">
        <title>The Global Catalogue of Microorganisms (GCM) 10K type strain sequencing project: providing services to taxonomists for standard genome sequencing and annotation.</title>
        <authorList>
            <consortium name="The Broad Institute Genomics Platform"/>
            <consortium name="The Broad Institute Genome Sequencing Center for Infectious Disease"/>
            <person name="Wu L."/>
            <person name="Ma J."/>
        </authorList>
    </citation>
    <scope>NUCLEOTIDE SEQUENCE [LARGE SCALE GENOMIC DNA]</scope>
    <source>
        <strain evidence="3">KACC 12508</strain>
    </source>
</reference>
<feature type="transmembrane region" description="Helical" evidence="1">
    <location>
        <begin position="153"/>
        <end position="170"/>
    </location>
</feature>
<feature type="transmembrane region" description="Helical" evidence="1">
    <location>
        <begin position="124"/>
        <end position="146"/>
    </location>
</feature>
<name>A0ABW2IE10_9BURK</name>
<keyword evidence="3" id="KW-1185">Reference proteome</keyword>
<gene>
    <name evidence="2" type="ORF">ACFQPC_14535</name>
</gene>
<proteinExistence type="predicted"/>
<sequence length="200" mass="20108">MYSFSPILRICASVNNAVSLATDVDLLDLVATSLAFKTTGFSILSATLETTLELLPVVDRDASLFGFAVTVVALLALAVTFVAGLALAAGLAAGLANGFALFTVLDFTAGAFVLTAAFGDFTALLAGAFFTALAAGLATGLAALLAGLTALPATVFAGDFLAGALLAGFARVVATAFFGAIFFALFADFVTVAFIVPCPQ</sequence>
<keyword evidence="1" id="KW-1133">Transmembrane helix</keyword>
<evidence type="ECO:0000256" key="1">
    <source>
        <dbReference type="SAM" id="Phobius"/>
    </source>
</evidence>
<evidence type="ECO:0000313" key="3">
    <source>
        <dbReference type="Proteomes" id="UP001596542"/>
    </source>
</evidence>
<feature type="transmembrane region" description="Helical" evidence="1">
    <location>
        <begin position="176"/>
        <end position="196"/>
    </location>
</feature>
<protein>
    <recommendedName>
        <fullName evidence="4">TrbL/VirB6 plasmid conjugal transfer protein</fullName>
    </recommendedName>
</protein>